<evidence type="ECO:0000313" key="4">
    <source>
        <dbReference type="Proteomes" id="UP001174909"/>
    </source>
</evidence>
<reference evidence="3" key="1">
    <citation type="submission" date="2023-03" db="EMBL/GenBank/DDBJ databases">
        <authorList>
            <person name="Steffen K."/>
            <person name="Cardenas P."/>
        </authorList>
    </citation>
    <scope>NUCLEOTIDE SEQUENCE</scope>
</reference>
<sequence length="108" mass="12444">VHPCSAGVGRTGCYVALDTLLQHVEEHDFIDVFGLVSEMRQHRNHMIQTEAQYVFVHKAMVEFIDTHYTGKSPTRFGTYPSLYTNNFAEDSTQMTDYYGDFLSEETHM</sequence>
<dbReference type="SUPFAM" id="SSF52799">
    <property type="entry name" value="(Phosphotyrosine protein) phosphatases II"/>
    <property type="match status" value="1"/>
</dbReference>
<evidence type="ECO:0000313" key="3">
    <source>
        <dbReference type="EMBL" id="CAI8034625.1"/>
    </source>
</evidence>
<dbReference type="InterPro" id="IPR050348">
    <property type="entry name" value="Protein-Tyr_Phosphatase"/>
</dbReference>
<dbReference type="InterPro" id="IPR029021">
    <property type="entry name" value="Prot-tyrosine_phosphatase-like"/>
</dbReference>
<proteinExistence type="predicted"/>
<dbReference type="SMART" id="SM00404">
    <property type="entry name" value="PTPc_motif"/>
    <property type="match status" value="1"/>
</dbReference>
<dbReference type="InterPro" id="IPR003595">
    <property type="entry name" value="Tyr_Pase_cat"/>
</dbReference>
<keyword evidence="3" id="KW-0675">Receptor</keyword>
<accession>A0AA35SQX6</accession>
<feature type="domain" description="Tyrosine-protein phosphatase" evidence="1">
    <location>
        <begin position="1"/>
        <end position="63"/>
    </location>
</feature>
<dbReference type="PRINTS" id="PR00700">
    <property type="entry name" value="PRTYPHPHTASE"/>
</dbReference>
<dbReference type="PANTHER" id="PTHR19134">
    <property type="entry name" value="RECEPTOR-TYPE TYROSINE-PROTEIN PHOSPHATASE"/>
    <property type="match status" value="1"/>
</dbReference>
<feature type="domain" description="Tyrosine specific protein phosphatases" evidence="2">
    <location>
        <begin position="1"/>
        <end position="54"/>
    </location>
</feature>
<evidence type="ECO:0000259" key="1">
    <source>
        <dbReference type="PROSITE" id="PS50055"/>
    </source>
</evidence>
<name>A0AA35SQX6_GEOBA</name>
<dbReference type="InterPro" id="IPR000387">
    <property type="entry name" value="Tyr_Pase_dom"/>
</dbReference>
<dbReference type="InterPro" id="IPR000242">
    <property type="entry name" value="PTP_cat"/>
</dbReference>
<dbReference type="Gene3D" id="3.90.190.10">
    <property type="entry name" value="Protein tyrosine phosphatase superfamily"/>
    <property type="match status" value="1"/>
</dbReference>
<dbReference type="GO" id="GO:0004725">
    <property type="term" value="F:protein tyrosine phosphatase activity"/>
    <property type="evidence" value="ECO:0007669"/>
    <property type="project" value="InterPro"/>
</dbReference>
<dbReference type="EMBL" id="CASHTH010002745">
    <property type="protein sequence ID" value="CAI8034625.1"/>
    <property type="molecule type" value="Genomic_DNA"/>
</dbReference>
<protein>
    <submittedName>
        <fullName evidence="3">Receptor-type tyrosine-protein phosphatase O</fullName>
    </submittedName>
</protein>
<dbReference type="Proteomes" id="UP001174909">
    <property type="component" value="Unassembled WGS sequence"/>
</dbReference>
<dbReference type="Pfam" id="PF00102">
    <property type="entry name" value="Y_phosphatase"/>
    <property type="match status" value="1"/>
</dbReference>
<dbReference type="AlphaFoldDB" id="A0AA35SQX6"/>
<dbReference type="PANTHER" id="PTHR19134:SF531">
    <property type="entry name" value="TYROSINE-PROTEIN PHOSPHATASE LAR"/>
    <property type="match status" value="1"/>
</dbReference>
<feature type="non-terminal residue" evidence="3">
    <location>
        <position position="1"/>
    </location>
</feature>
<dbReference type="PROSITE" id="PS50055">
    <property type="entry name" value="TYR_PHOSPHATASE_PTP"/>
    <property type="match status" value="1"/>
</dbReference>
<gene>
    <name evidence="3" type="ORF">GBAR_LOCUS19471</name>
</gene>
<evidence type="ECO:0000259" key="2">
    <source>
        <dbReference type="PROSITE" id="PS50056"/>
    </source>
</evidence>
<keyword evidence="4" id="KW-1185">Reference proteome</keyword>
<dbReference type="PROSITE" id="PS50056">
    <property type="entry name" value="TYR_PHOSPHATASE_2"/>
    <property type="match status" value="1"/>
</dbReference>
<organism evidence="3 4">
    <name type="scientific">Geodia barretti</name>
    <name type="common">Barrett's horny sponge</name>
    <dbReference type="NCBI Taxonomy" id="519541"/>
    <lineage>
        <taxon>Eukaryota</taxon>
        <taxon>Metazoa</taxon>
        <taxon>Porifera</taxon>
        <taxon>Demospongiae</taxon>
        <taxon>Heteroscleromorpha</taxon>
        <taxon>Tetractinellida</taxon>
        <taxon>Astrophorina</taxon>
        <taxon>Geodiidae</taxon>
        <taxon>Geodia</taxon>
    </lineage>
</organism>
<comment type="caution">
    <text evidence="3">The sequence shown here is derived from an EMBL/GenBank/DDBJ whole genome shotgun (WGS) entry which is preliminary data.</text>
</comment>